<organism evidence="2 3">
    <name type="scientific">Crucibulum laeve</name>
    <dbReference type="NCBI Taxonomy" id="68775"/>
    <lineage>
        <taxon>Eukaryota</taxon>
        <taxon>Fungi</taxon>
        <taxon>Dikarya</taxon>
        <taxon>Basidiomycota</taxon>
        <taxon>Agaricomycotina</taxon>
        <taxon>Agaricomycetes</taxon>
        <taxon>Agaricomycetidae</taxon>
        <taxon>Agaricales</taxon>
        <taxon>Agaricineae</taxon>
        <taxon>Nidulariaceae</taxon>
        <taxon>Crucibulum</taxon>
    </lineage>
</organism>
<evidence type="ECO:0000313" key="3">
    <source>
        <dbReference type="Proteomes" id="UP000308652"/>
    </source>
</evidence>
<protein>
    <submittedName>
        <fullName evidence="2">Uncharacterized protein</fullName>
    </submittedName>
</protein>
<dbReference type="EMBL" id="ML213606">
    <property type="protein sequence ID" value="TFK37803.1"/>
    <property type="molecule type" value="Genomic_DNA"/>
</dbReference>
<evidence type="ECO:0000313" key="2">
    <source>
        <dbReference type="EMBL" id="TFK37803.1"/>
    </source>
</evidence>
<dbReference type="Proteomes" id="UP000308652">
    <property type="component" value="Unassembled WGS sequence"/>
</dbReference>
<feature type="region of interest" description="Disordered" evidence="1">
    <location>
        <begin position="1"/>
        <end position="22"/>
    </location>
</feature>
<keyword evidence="3" id="KW-1185">Reference proteome</keyword>
<accession>A0A5C3LZG6</accession>
<reference evidence="2 3" key="1">
    <citation type="journal article" date="2019" name="Nat. Ecol. Evol.">
        <title>Megaphylogeny resolves global patterns of mushroom evolution.</title>
        <authorList>
            <person name="Varga T."/>
            <person name="Krizsan K."/>
            <person name="Foldi C."/>
            <person name="Dima B."/>
            <person name="Sanchez-Garcia M."/>
            <person name="Sanchez-Ramirez S."/>
            <person name="Szollosi G.J."/>
            <person name="Szarkandi J.G."/>
            <person name="Papp V."/>
            <person name="Albert L."/>
            <person name="Andreopoulos W."/>
            <person name="Angelini C."/>
            <person name="Antonin V."/>
            <person name="Barry K.W."/>
            <person name="Bougher N.L."/>
            <person name="Buchanan P."/>
            <person name="Buyck B."/>
            <person name="Bense V."/>
            <person name="Catcheside P."/>
            <person name="Chovatia M."/>
            <person name="Cooper J."/>
            <person name="Damon W."/>
            <person name="Desjardin D."/>
            <person name="Finy P."/>
            <person name="Geml J."/>
            <person name="Haridas S."/>
            <person name="Hughes K."/>
            <person name="Justo A."/>
            <person name="Karasinski D."/>
            <person name="Kautmanova I."/>
            <person name="Kiss B."/>
            <person name="Kocsube S."/>
            <person name="Kotiranta H."/>
            <person name="LaButti K.M."/>
            <person name="Lechner B.E."/>
            <person name="Liimatainen K."/>
            <person name="Lipzen A."/>
            <person name="Lukacs Z."/>
            <person name="Mihaltcheva S."/>
            <person name="Morgado L.N."/>
            <person name="Niskanen T."/>
            <person name="Noordeloos M.E."/>
            <person name="Ohm R.A."/>
            <person name="Ortiz-Santana B."/>
            <person name="Ovrebo C."/>
            <person name="Racz N."/>
            <person name="Riley R."/>
            <person name="Savchenko A."/>
            <person name="Shiryaev A."/>
            <person name="Soop K."/>
            <person name="Spirin V."/>
            <person name="Szebenyi C."/>
            <person name="Tomsovsky M."/>
            <person name="Tulloss R.E."/>
            <person name="Uehling J."/>
            <person name="Grigoriev I.V."/>
            <person name="Vagvolgyi C."/>
            <person name="Papp T."/>
            <person name="Martin F.M."/>
            <person name="Miettinen O."/>
            <person name="Hibbett D.S."/>
            <person name="Nagy L.G."/>
        </authorList>
    </citation>
    <scope>NUCLEOTIDE SEQUENCE [LARGE SCALE GENOMIC DNA]</scope>
    <source>
        <strain evidence="2 3">CBS 166.37</strain>
    </source>
</reference>
<name>A0A5C3LZG6_9AGAR</name>
<evidence type="ECO:0000256" key="1">
    <source>
        <dbReference type="SAM" id="MobiDB-lite"/>
    </source>
</evidence>
<proteinExistence type="predicted"/>
<dbReference type="AlphaFoldDB" id="A0A5C3LZG6"/>
<sequence>MHRLRHSSEVNLPLDTPPSHHPTIHSCGDIDKRVIHASMLDLLDYLPHREDAIVPTSYHPFIWRYHSTFDPLSIVLLPPFLPYFSYSLSLRRQREMDVGSHALGRVIGTIAKWLRQQMRISMFVYLVPSVPL</sequence>
<gene>
    <name evidence="2" type="ORF">BDQ12DRAFT_684705</name>
</gene>